<dbReference type="EMBL" id="VSRR010068317">
    <property type="protein sequence ID" value="MPC85388.1"/>
    <property type="molecule type" value="Genomic_DNA"/>
</dbReference>
<evidence type="ECO:0000313" key="3">
    <source>
        <dbReference type="Proteomes" id="UP000324222"/>
    </source>
</evidence>
<keyword evidence="3" id="KW-1185">Reference proteome</keyword>
<accession>A0A5B7IXN8</accession>
<organism evidence="2 3">
    <name type="scientific">Portunus trituberculatus</name>
    <name type="common">Swimming crab</name>
    <name type="synonym">Neptunus trituberculatus</name>
    <dbReference type="NCBI Taxonomy" id="210409"/>
    <lineage>
        <taxon>Eukaryota</taxon>
        <taxon>Metazoa</taxon>
        <taxon>Ecdysozoa</taxon>
        <taxon>Arthropoda</taxon>
        <taxon>Crustacea</taxon>
        <taxon>Multicrustacea</taxon>
        <taxon>Malacostraca</taxon>
        <taxon>Eumalacostraca</taxon>
        <taxon>Eucarida</taxon>
        <taxon>Decapoda</taxon>
        <taxon>Pleocyemata</taxon>
        <taxon>Brachyura</taxon>
        <taxon>Eubrachyura</taxon>
        <taxon>Portunoidea</taxon>
        <taxon>Portunidae</taxon>
        <taxon>Portuninae</taxon>
        <taxon>Portunus</taxon>
    </lineage>
</organism>
<evidence type="ECO:0000313" key="2">
    <source>
        <dbReference type="EMBL" id="MPC85388.1"/>
    </source>
</evidence>
<name>A0A5B7IXN8_PORTR</name>
<sequence>MATDEHEDFHYPYIMGGSGGRSHGRENMMEGGHQKISMTDLRNKEKDGDEPGKLMRKVCLIANNADDRDHVRDATFLFTRSPLKEESKG</sequence>
<proteinExistence type="predicted"/>
<evidence type="ECO:0000256" key="1">
    <source>
        <dbReference type="SAM" id="MobiDB-lite"/>
    </source>
</evidence>
<protein>
    <submittedName>
        <fullName evidence="2">Uncharacterized protein</fullName>
    </submittedName>
</protein>
<dbReference type="AlphaFoldDB" id="A0A5B7IXN8"/>
<gene>
    <name evidence="2" type="ORF">E2C01_080160</name>
</gene>
<dbReference type="Proteomes" id="UP000324222">
    <property type="component" value="Unassembled WGS sequence"/>
</dbReference>
<comment type="caution">
    <text evidence="2">The sequence shown here is derived from an EMBL/GenBank/DDBJ whole genome shotgun (WGS) entry which is preliminary data.</text>
</comment>
<reference evidence="2 3" key="1">
    <citation type="submission" date="2019-05" db="EMBL/GenBank/DDBJ databases">
        <title>Another draft genome of Portunus trituberculatus and its Hox gene families provides insights of decapod evolution.</title>
        <authorList>
            <person name="Jeong J.-H."/>
            <person name="Song I."/>
            <person name="Kim S."/>
            <person name="Choi T."/>
            <person name="Kim D."/>
            <person name="Ryu S."/>
            <person name="Kim W."/>
        </authorList>
    </citation>
    <scope>NUCLEOTIDE SEQUENCE [LARGE SCALE GENOMIC DNA]</scope>
    <source>
        <tissue evidence="2">Muscle</tissue>
    </source>
</reference>
<feature type="region of interest" description="Disordered" evidence="1">
    <location>
        <begin position="1"/>
        <end position="28"/>
    </location>
</feature>